<dbReference type="AlphaFoldDB" id="A0A6A5E9Q4"/>
<sequence length="400" mass="45666">MHKPWPTEFPVPKFSYNTEVALQNGHENYLRDGSLLCKEKFFPVVKSNILECLAEVMFSYTPYPNDAQRCEVVEALIKRHPCLKEPGSFNGLYGWQQSLKYKIGNYRSKLRTHGIPELLVNSLQHKSPGDKKPAKNVKKPRKSEVNYLPPLPAGETEDSLESVRQELISEAKKKNNGRVINEMMSRTFSFRRQEIVGKAPGVADLLERWPALFEPSQINEEFRRINGISLEPTFMSQLDKRTPKMLSLFNSKGGAVGQRIKSQMLELIQDPSASEEKRREVILRCLTEYMGESQEQLISEHHSCDETEVSAELSDCIMKVYMCHQPNAIGIVIEGHPVVRGLNNLSQACCLLLGLTYCLDMKYPPKLQHTFETYQRLFVGIDPMRPKPSSKYTSLLNKLS</sequence>
<dbReference type="PANTHER" id="PTHR31025">
    <property type="entry name" value="SI:CH211-196P9.1-RELATED"/>
    <property type="match status" value="1"/>
</dbReference>
<dbReference type="PANTHER" id="PTHR31025:SF31">
    <property type="entry name" value="SI:CH211-166E11.5"/>
    <property type="match status" value="1"/>
</dbReference>
<protein>
    <submittedName>
        <fullName evidence="2">Uncharacterized protein</fullName>
    </submittedName>
</protein>
<dbReference type="EMBL" id="VHII01000023">
    <property type="protein sequence ID" value="KAF1372703.1"/>
    <property type="molecule type" value="Genomic_DNA"/>
</dbReference>
<accession>A0A6A5E9Q4</accession>
<organism evidence="2 3">
    <name type="scientific">Perca fluviatilis</name>
    <name type="common">European perch</name>
    <dbReference type="NCBI Taxonomy" id="8168"/>
    <lineage>
        <taxon>Eukaryota</taxon>
        <taxon>Metazoa</taxon>
        <taxon>Chordata</taxon>
        <taxon>Craniata</taxon>
        <taxon>Vertebrata</taxon>
        <taxon>Euteleostomi</taxon>
        <taxon>Actinopterygii</taxon>
        <taxon>Neopterygii</taxon>
        <taxon>Teleostei</taxon>
        <taxon>Neoteleostei</taxon>
        <taxon>Acanthomorphata</taxon>
        <taxon>Eupercaria</taxon>
        <taxon>Perciformes</taxon>
        <taxon>Percoidei</taxon>
        <taxon>Percidae</taxon>
        <taxon>Percinae</taxon>
        <taxon>Perca</taxon>
    </lineage>
</organism>
<evidence type="ECO:0000313" key="2">
    <source>
        <dbReference type="EMBL" id="KAF1372703.1"/>
    </source>
</evidence>
<evidence type="ECO:0000313" key="3">
    <source>
        <dbReference type="Proteomes" id="UP000465112"/>
    </source>
</evidence>
<dbReference type="Proteomes" id="UP000465112">
    <property type="component" value="Chromosome 23"/>
</dbReference>
<gene>
    <name evidence="2" type="ORF">PFLUV_G00268670</name>
</gene>
<feature type="region of interest" description="Disordered" evidence="1">
    <location>
        <begin position="121"/>
        <end position="159"/>
    </location>
</feature>
<reference evidence="2 3" key="1">
    <citation type="submission" date="2019-06" db="EMBL/GenBank/DDBJ databases">
        <title>A chromosome-scale genome assembly of the European perch, Perca fluviatilis.</title>
        <authorList>
            <person name="Roques C."/>
            <person name="Zahm M."/>
            <person name="Cabau C."/>
            <person name="Klopp C."/>
            <person name="Bouchez O."/>
            <person name="Donnadieu C."/>
            <person name="Kuhl H."/>
            <person name="Gislard M."/>
            <person name="Guendouz S."/>
            <person name="Journot L."/>
            <person name="Haffray P."/>
            <person name="Bestin A."/>
            <person name="Morvezen R."/>
            <person name="Feron R."/>
            <person name="Wen M."/>
            <person name="Jouanno E."/>
            <person name="Herpin A."/>
            <person name="Schartl M."/>
            <person name="Postlethwait J."/>
            <person name="Schaerlinger B."/>
            <person name="Chardard D."/>
            <person name="Lecocq T."/>
            <person name="Poncet C."/>
            <person name="Jaffrelo L."/>
            <person name="Lampietro C."/>
            <person name="Guiguen Y."/>
        </authorList>
    </citation>
    <scope>NUCLEOTIDE SEQUENCE [LARGE SCALE GENOMIC DNA]</scope>
    <source>
        <tissue evidence="2">Blood</tissue>
    </source>
</reference>
<proteinExistence type="predicted"/>
<name>A0A6A5E9Q4_PERFL</name>
<keyword evidence="3" id="KW-1185">Reference proteome</keyword>
<evidence type="ECO:0000256" key="1">
    <source>
        <dbReference type="SAM" id="MobiDB-lite"/>
    </source>
</evidence>
<comment type="caution">
    <text evidence="2">The sequence shown here is derived from an EMBL/GenBank/DDBJ whole genome shotgun (WGS) entry which is preliminary data.</text>
</comment>